<keyword evidence="3" id="KW-0687">Ribonucleoprotein</keyword>
<sequence length="106" mass="11789">MEKINVYNLEGKKKGFIDKPRIFNIKPRLDIIQIANVVSQSKNKQIQGRDKRAGLRNTAEGWGTGHGVSRLIKVISGDLVIKDLNGLIVFLILINLFLGPGIEPNI</sequence>
<dbReference type="AlphaFoldDB" id="X1JGL9"/>
<evidence type="ECO:0008006" key="5">
    <source>
        <dbReference type="Google" id="ProtNLM"/>
    </source>
</evidence>
<dbReference type="SUPFAM" id="SSF52166">
    <property type="entry name" value="Ribosomal protein L4"/>
    <property type="match status" value="1"/>
</dbReference>
<dbReference type="GO" id="GO:0005840">
    <property type="term" value="C:ribosome"/>
    <property type="evidence" value="ECO:0007669"/>
    <property type="project" value="UniProtKB-KW"/>
</dbReference>
<accession>X1JGL9</accession>
<dbReference type="EMBL" id="BARU01046826">
    <property type="protein sequence ID" value="GAH93866.1"/>
    <property type="molecule type" value="Genomic_DNA"/>
</dbReference>
<name>X1JGL9_9ZZZZ</name>
<evidence type="ECO:0000256" key="1">
    <source>
        <dbReference type="ARBA" id="ARBA00010528"/>
    </source>
</evidence>
<proteinExistence type="inferred from homology"/>
<comment type="similarity">
    <text evidence="1">Belongs to the universal ribosomal protein uL4 family.</text>
</comment>
<dbReference type="GO" id="GO:0003735">
    <property type="term" value="F:structural constituent of ribosome"/>
    <property type="evidence" value="ECO:0007669"/>
    <property type="project" value="InterPro"/>
</dbReference>
<dbReference type="GO" id="GO:1990904">
    <property type="term" value="C:ribonucleoprotein complex"/>
    <property type="evidence" value="ECO:0007669"/>
    <property type="project" value="UniProtKB-KW"/>
</dbReference>
<evidence type="ECO:0000256" key="3">
    <source>
        <dbReference type="ARBA" id="ARBA00023274"/>
    </source>
</evidence>
<keyword evidence="2" id="KW-0689">Ribosomal protein</keyword>
<evidence type="ECO:0000256" key="2">
    <source>
        <dbReference type="ARBA" id="ARBA00022980"/>
    </source>
</evidence>
<reference evidence="4" key="1">
    <citation type="journal article" date="2014" name="Front. Microbiol.">
        <title>High frequency of phylogenetically diverse reductive dehalogenase-homologous genes in deep subseafloor sedimentary metagenomes.</title>
        <authorList>
            <person name="Kawai M."/>
            <person name="Futagami T."/>
            <person name="Toyoda A."/>
            <person name="Takaki Y."/>
            <person name="Nishi S."/>
            <person name="Hori S."/>
            <person name="Arai W."/>
            <person name="Tsubouchi T."/>
            <person name="Morono Y."/>
            <person name="Uchiyama I."/>
            <person name="Ito T."/>
            <person name="Fujiyama A."/>
            <person name="Inagaki F."/>
            <person name="Takami H."/>
        </authorList>
    </citation>
    <scope>NUCLEOTIDE SEQUENCE</scope>
    <source>
        <strain evidence="4">Expedition CK06-06</strain>
    </source>
</reference>
<feature type="non-terminal residue" evidence="4">
    <location>
        <position position="106"/>
    </location>
</feature>
<evidence type="ECO:0000313" key="4">
    <source>
        <dbReference type="EMBL" id="GAH93866.1"/>
    </source>
</evidence>
<dbReference type="InterPro" id="IPR023574">
    <property type="entry name" value="Ribosomal_uL4_dom_sf"/>
</dbReference>
<comment type="caution">
    <text evidence="4">The sequence shown here is derived from an EMBL/GenBank/DDBJ whole genome shotgun (WGS) entry which is preliminary data.</text>
</comment>
<gene>
    <name evidence="4" type="ORF">S03H2_70448</name>
</gene>
<organism evidence="4">
    <name type="scientific">marine sediment metagenome</name>
    <dbReference type="NCBI Taxonomy" id="412755"/>
    <lineage>
        <taxon>unclassified sequences</taxon>
        <taxon>metagenomes</taxon>
        <taxon>ecological metagenomes</taxon>
    </lineage>
</organism>
<dbReference type="Gene3D" id="3.40.1370.10">
    <property type="match status" value="1"/>
</dbReference>
<protein>
    <recommendedName>
        <fullName evidence="5">50S ribosomal protein L4</fullName>
    </recommendedName>
</protein>
<dbReference type="GO" id="GO:0006412">
    <property type="term" value="P:translation"/>
    <property type="evidence" value="ECO:0007669"/>
    <property type="project" value="InterPro"/>
</dbReference>